<keyword evidence="2" id="KW-1185">Reference proteome</keyword>
<dbReference type="PANTHER" id="PTHR37540:SF5">
    <property type="entry name" value="TRANSCRIPTION FACTOR DOMAIN-CONTAINING PROTEIN"/>
    <property type="match status" value="1"/>
</dbReference>
<dbReference type="AlphaFoldDB" id="A0A8E2F2L7"/>
<gene>
    <name evidence="1" type="ORF">AOQ84DRAFT_388591</name>
</gene>
<dbReference type="EMBL" id="KV749586">
    <property type="protein sequence ID" value="OCL08803.1"/>
    <property type="molecule type" value="Genomic_DNA"/>
</dbReference>
<dbReference type="Proteomes" id="UP000250140">
    <property type="component" value="Unassembled WGS sequence"/>
</dbReference>
<accession>A0A8E2F2L7</accession>
<evidence type="ECO:0000313" key="1">
    <source>
        <dbReference type="EMBL" id="OCL08803.1"/>
    </source>
</evidence>
<dbReference type="InterPro" id="IPR021858">
    <property type="entry name" value="Fun_TF"/>
</dbReference>
<organism evidence="1 2">
    <name type="scientific">Glonium stellatum</name>
    <dbReference type="NCBI Taxonomy" id="574774"/>
    <lineage>
        <taxon>Eukaryota</taxon>
        <taxon>Fungi</taxon>
        <taxon>Dikarya</taxon>
        <taxon>Ascomycota</taxon>
        <taxon>Pezizomycotina</taxon>
        <taxon>Dothideomycetes</taxon>
        <taxon>Pleosporomycetidae</taxon>
        <taxon>Gloniales</taxon>
        <taxon>Gloniaceae</taxon>
        <taxon>Glonium</taxon>
    </lineage>
</organism>
<dbReference type="OrthoDB" id="4158087at2759"/>
<sequence length="361" mass="41347">MGFKSDPIYKTWYPFVLTDEAMTHAMIFFLATVLDQSYHKVVSTDWRTHADQATRLISERLSSEKLATADASIAAVIVLATAEFIAGNLDAFDVHMDGVARMVELRGGLTALESYPFLKRKIRQVDVTRAVLRVSQPRFPLVESRRLRPPLNTFYSDPEPTCGQGIFQLTQQHSILCNLIEVFGDMYELITAITSSQGEGNPHIDPIFFLDSTSSILHRLTTSFAPIGYGKDYVHLYECCRLGTLLFTRGISEQSVWPPQTRIALFDHVKESLRPHIKEECAWMNLKLWTLFMAGVTATGLPQRTWFTAQAANITLKLDIRNWEDIRVLLKQFWWLPKLQEWLCKDFWEDIVNLREVLSAL</sequence>
<dbReference type="Pfam" id="PF11951">
    <property type="entry name" value="Fungal_trans_2"/>
    <property type="match status" value="1"/>
</dbReference>
<proteinExistence type="predicted"/>
<name>A0A8E2F2L7_9PEZI</name>
<protein>
    <submittedName>
        <fullName evidence="1">Uncharacterized protein</fullName>
    </submittedName>
</protein>
<dbReference type="PANTHER" id="PTHR37540">
    <property type="entry name" value="TRANSCRIPTION FACTOR (ACR-2), PUTATIVE-RELATED-RELATED"/>
    <property type="match status" value="1"/>
</dbReference>
<evidence type="ECO:0000313" key="2">
    <source>
        <dbReference type="Proteomes" id="UP000250140"/>
    </source>
</evidence>
<reference evidence="1 2" key="1">
    <citation type="journal article" date="2016" name="Nat. Commun.">
        <title>Ectomycorrhizal ecology is imprinted in the genome of the dominant symbiotic fungus Cenococcum geophilum.</title>
        <authorList>
            <consortium name="DOE Joint Genome Institute"/>
            <person name="Peter M."/>
            <person name="Kohler A."/>
            <person name="Ohm R.A."/>
            <person name="Kuo A."/>
            <person name="Krutzmann J."/>
            <person name="Morin E."/>
            <person name="Arend M."/>
            <person name="Barry K.W."/>
            <person name="Binder M."/>
            <person name="Choi C."/>
            <person name="Clum A."/>
            <person name="Copeland A."/>
            <person name="Grisel N."/>
            <person name="Haridas S."/>
            <person name="Kipfer T."/>
            <person name="LaButti K."/>
            <person name="Lindquist E."/>
            <person name="Lipzen A."/>
            <person name="Maire R."/>
            <person name="Meier B."/>
            <person name="Mihaltcheva S."/>
            <person name="Molinier V."/>
            <person name="Murat C."/>
            <person name="Poggeler S."/>
            <person name="Quandt C.A."/>
            <person name="Sperisen C."/>
            <person name="Tritt A."/>
            <person name="Tisserant E."/>
            <person name="Crous P.W."/>
            <person name="Henrissat B."/>
            <person name="Nehls U."/>
            <person name="Egli S."/>
            <person name="Spatafora J.W."/>
            <person name="Grigoriev I.V."/>
            <person name="Martin F.M."/>
        </authorList>
    </citation>
    <scope>NUCLEOTIDE SEQUENCE [LARGE SCALE GENOMIC DNA]</scope>
    <source>
        <strain evidence="1 2">CBS 207.34</strain>
    </source>
</reference>